<dbReference type="Proteomes" id="UP000061432">
    <property type="component" value="Plasmid pMaq22A_1p"/>
</dbReference>
<keyword evidence="3" id="KW-0614">Plasmid</keyword>
<organism evidence="3 4">
    <name type="scientific">Methylobacterium aquaticum</name>
    <dbReference type="NCBI Taxonomy" id="270351"/>
    <lineage>
        <taxon>Bacteria</taxon>
        <taxon>Pseudomonadati</taxon>
        <taxon>Pseudomonadota</taxon>
        <taxon>Alphaproteobacteria</taxon>
        <taxon>Hyphomicrobiales</taxon>
        <taxon>Methylobacteriaceae</taxon>
        <taxon>Methylobacterium</taxon>
    </lineage>
</organism>
<dbReference type="PATRIC" id="fig|270351.10.peg.6605"/>
<evidence type="ECO:0000313" key="4">
    <source>
        <dbReference type="Proteomes" id="UP000061432"/>
    </source>
</evidence>
<sequence length="130" mass="14301">MLEAGFLKQIYDSLAGFPVLQAALGALIVIAGLKLMFKADKAKDAAAAPATPAGATLAAPDGAMHLQGAVVFTDMTREIRDILRECVELQRRIAECVRIMREESKRQSDLLEKIENEQRIANEVERRSPH</sequence>
<name>A0A0C6F9Q2_9HYPH</name>
<dbReference type="RefSeq" id="WP_060850567.1">
    <property type="nucleotide sequence ID" value="NZ_AP014705.1"/>
</dbReference>
<dbReference type="AlphaFoldDB" id="A0A0C6F9Q2"/>
<dbReference type="EMBL" id="AP014705">
    <property type="protein sequence ID" value="BAQ49526.1"/>
    <property type="molecule type" value="Genomic_DNA"/>
</dbReference>
<geneLocation type="plasmid" evidence="4">
    <name>pMaq22A_1p DNA</name>
</geneLocation>
<feature type="coiled-coil region" evidence="1">
    <location>
        <begin position="72"/>
        <end position="127"/>
    </location>
</feature>
<protein>
    <submittedName>
        <fullName evidence="3">Uncharacterized protein</fullName>
    </submittedName>
</protein>
<dbReference type="OrthoDB" id="8003653at2"/>
<keyword evidence="1" id="KW-0175">Coiled coil</keyword>
<evidence type="ECO:0000256" key="2">
    <source>
        <dbReference type="SAM" id="Phobius"/>
    </source>
</evidence>
<accession>A0A0C6F9Q2</accession>
<feature type="transmembrane region" description="Helical" evidence="2">
    <location>
        <begin position="15"/>
        <end position="33"/>
    </location>
</feature>
<evidence type="ECO:0000313" key="3">
    <source>
        <dbReference type="EMBL" id="BAQ49526.1"/>
    </source>
</evidence>
<evidence type="ECO:0000256" key="1">
    <source>
        <dbReference type="SAM" id="Coils"/>
    </source>
</evidence>
<keyword evidence="2" id="KW-1133">Transmembrane helix</keyword>
<keyword evidence="2" id="KW-0472">Membrane</keyword>
<reference evidence="4" key="2">
    <citation type="submission" date="2015-01" db="EMBL/GenBank/DDBJ databases">
        <title>Complete genome sequence of Methylobacterium aquaticum strain 22A.</title>
        <authorList>
            <person name="Tani A."/>
            <person name="Ogura Y."/>
            <person name="Hayashi T."/>
        </authorList>
    </citation>
    <scope>NUCLEOTIDE SEQUENCE [LARGE SCALE GENOMIC DNA]</scope>
    <source>
        <strain evidence="4">MA-22A</strain>
        <plasmid evidence="4">Plasmid pMaq22A_1p DNA</plasmid>
    </source>
</reference>
<proteinExistence type="predicted"/>
<gene>
    <name evidence="3" type="ORF">Maq22A_1p36640</name>
</gene>
<reference evidence="3 4" key="1">
    <citation type="journal article" date="2015" name="Genome Announc.">
        <title>Complete Genome Sequence of Methylobacterium aquaticum Strain 22A, Isolated from Racomitrium japonicum Moss.</title>
        <authorList>
            <person name="Tani A."/>
            <person name="Ogura Y."/>
            <person name="Hayashi T."/>
            <person name="Kimbara K."/>
        </authorList>
    </citation>
    <scope>NUCLEOTIDE SEQUENCE [LARGE SCALE GENOMIC DNA]</scope>
    <source>
        <strain evidence="3 4">MA-22A</strain>
        <plasmid evidence="4">Plasmid pMaq22A_1p DNA</plasmid>
    </source>
</reference>
<dbReference type="KEGG" id="maqu:Maq22A_1p36640"/>
<keyword evidence="2" id="KW-0812">Transmembrane</keyword>